<dbReference type="Proteomes" id="UP000800038">
    <property type="component" value="Unassembled WGS sequence"/>
</dbReference>
<sequence length="240" mass="27198">MPQNNTQDREVPRISRQNTMHATILVGPSKACWTLPLDLLTHASPFFRAALTGNFLEAKTKTVTLPCEDPQIFEFFVHWLYTSRFPALTDAPSLVAEWDPQEPGGETKTHNLVHLHVFCDRYQIRTLRIKTMEELYVHMEDPALNTFLPDLEIVQYAYENLGDDEAPLCRFLVDAQCHWASSQSWGADDTGGWPLGFLTGVLRLYSVFAQGSGGRESYLDACDYHEHGDEGERKACEGVF</sequence>
<dbReference type="PANTHER" id="PTHR47843:SF2">
    <property type="entry name" value="BTB DOMAIN-CONTAINING PROTEIN"/>
    <property type="match status" value="1"/>
</dbReference>
<reference evidence="2" key="1">
    <citation type="journal article" date="2020" name="Stud. Mycol.">
        <title>101 Dothideomycetes genomes: a test case for predicting lifestyles and emergence of pathogens.</title>
        <authorList>
            <person name="Haridas S."/>
            <person name="Albert R."/>
            <person name="Binder M."/>
            <person name="Bloem J."/>
            <person name="Labutti K."/>
            <person name="Salamov A."/>
            <person name="Andreopoulos B."/>
            <person name="Baker S."/>
            <person name="Barry K."/>
            <person name="Bills G."/>
            <person name="Bluhm B."/>
            <person name="Cannon C."/>
            <person name="Castanera R."/>
            <person name="Culley D."/>
            <person name="Daum C."/>
            <person name="Ezra D."/>
            <person name="Gonzalez J."/>
            <person name="Henrissat B."/>
            <person name="Kuo A."/>
            <person name="Liang C."/>
            <person name="Lipzen A."/>
            <person name="Lutzoni F."/>
            <person name="Magnuson J."/>
            <person name="Mondo S."/>
            <person name="Nolan M."/>
            <person name="Ohm R."/>
            <person name="Pangilinan J."/>
            <person name="Park H.-J."/>
            <person name="Ramirez L."/>
            <person name="Alfaro M."/>
            <person name="Sun H."/>
            <person name="Tritt A."/>
            <person name="Yoshinaga Y."/>
            <person name="Zwiers L.-H."/>
            <person name="Turgeon B."/>
            <person name="Goodwin S."/>
            <person name="Spatafora J."/>
            <person name="Crous P."/>
            <person name="Grigoriev I."/>
        </authorList>
    </citation>
    <scope>NUCLEOTIDE SEQUENCE</scope>
    <source>
        <strain evidence="2">CBS 161.51</strain>
    </source>
</reference>
<protein>
    <recommendedName>
        <fullName evidence="1">BTB domain-containing protein</fullName>
    </recommendedName>
</protein>
<dbReference type="SUPFAM" id="SSF54695">
    <property type="entry name" value="POZ domain"/>
    <property type="match status" value="1"/>
</dbReference>
<dbReference type="AlphaFoldDB" id="A0A6A5T0U6"/>
<evidence type="ECO:0000259" key="1">
    <source>
        <dbReference type="Pfam" id="PF00651"/>
    </source>
</evidence>
<dbReference type="OrthoDB" id="194443at2759"/>
<accession>A0A6A5T0U6</accession>
<dbReference type="EMBL" id="ML976005">
    <property type="protein sequence ID" value="KAF1946163.1"/>
    <property type="molecule type" value="Genomic_DNA"/>
</dbReference>
<dbReference type="PANTHER" id="PTHR47843">
    <property type="entry name" value="BTB DOMAIN-CONTAINING PROTEIN-RELATED"/>
    <property type="match status" value="1"/>
</dbReference>
<keyword evidence="3" id="KW-1185">Reference proteome</keyword>
<dbReference type="Gene3D" id="3.30.710.10">
    <property type="entry name" value="Potassium Channel Kv1.1, Chain A"/>
    <property type="match status" value="1"/>
</dbReference>
<proteinExistence type="predicted"/>
<organism evidence="2 3">
    <name type="scientific">Clathrospora elynae</name>
    <dbReference type="NCBI Taxonomy" id="706981"/>
    <lineage>
        <taxon>Eukaryota</taxon>
        <taxon>Fungi</taxon>
        <taxon>Dikarya</taxon>
        <taxon>Ascomycota</taxon>
        <taxon>Pezizomycotina</taxon>
        <taxon>Dothideomycetes</taxon>
        <taxon>Pleosporomycetidae</taxon>
        <taxon>Pleosporales</taxon>
        <taxon>Diademaceae</taxon>
        <taxon>Clathrospora</taxon>
    </lineage>
</organism>
<name>A0A6A5T0U6_9PLEO</name>
<dbReference type="CDD" id="cd18186">
    <property type="entry name" value="BTB_POZ_ZBTB_KLHL-like"/>
    <property type="match status" value="1"/>
</dbReference>
<dbReference type="InterPro" id="IPR011333">
    <property type="entry name" value="SKP1/BTB/POZ_sf"/>
</dbReference>
<feature type="domain" description="BTB" evidence="1">
    <location>
        <begin position="40"/>
        <end position="87"/>
    </location>
</feature>
<evidence type="ECO:0000313" key="3">
    <source>
        <dbReference type="Proteomes" id="UP000800038"/>
    </source>
</evidence>
<dbReference type="Pfam" id="PF00651">
    <property type="entry name" value="BTB"/>
    <property type="match status" value="1"/>
</dbReference>
<evidence type="ECO:0000313" key="2">
    <source>
        <dbReference type="EMBL" id="KAF1946163.1"/>
    </source>
</evidence>
<gene>
    <name evidence="2" type="ORF">EJ02DRAFT_418927</name>
</gene>
<dbReference type="InterPro" id="IPR000210">
    <property type="entry name" value="BTB/POZ_dom"/>
</dbReference>